<keyword evidence="9" id="KW-0812">Transmembrane</keyword>
<comment type="caution">
    <text evidence="11">The sequence shown here is derived from an EMBL/GenBank/DDBJ whole genome shotgun (WGS) entry which is preliminary data.</text>
</comment>
<evidence type="ECO:0000259" key="10">
    <source>
        <dbReference type="Pfam" id="PF21314"/>
    </source>
</evidence>
<reference evidence="11" key="1">
    <citation type="submission" date="2013-08" db="EMBL/GenBank/DDBJ databases">
        <title>Gene expansion shapes genome architecture in the human pathogen Lichtheimia corymbifera: an evolutionary genomics analysis in the ancient terrestrial Mucorales (Mucoromycotina).</title>
        <authorList>
            <person name="Schwartze V.U."/>
            <person name="Winter S."/>
            <person name="Shelest E."/>
            <person name="Marcet-Houben M."/>
            <person name="Horn F."/>
            <person name="Wehner S."/>
            <person name="Hoffmann K."/>
            <person name="Riege K."/>
            <person name="Sammeth M."/>
            <person name="Nowrousian M."/>
            <person name="Valiante V."/>
            <person name="Linde J."/>
            <person name="Jacobsen I.D."/>
            <person name="Marz M."/>
            <person name="Brakhage A.A."/>
            <person name="Gabaldon T."/>
            <person name="Bocker S."/>
            <person name="Voigt K."/>
        </authorList>
    </citation>
    <scope>NUCLEOTIDE SEQUENCE [LARGE SCALE GENOMIC DNA]</scope>
    <source>
        <strain evidence="11">FSU 9682</strain>
    </source>
</reference>
<dbReference type="OrthoDB" id="2288290at2759"/>
<dbReference type="Proteomes" id="UP000027586">
    <property type="component" value="Unassembled WGS sequence"/>
</dbReference>
<keyword evidence="2" id="KW-0597">Phosphoprotein</keyword>
<feature type="compositionally biased region" description="Low complexity" evidence="8">
    <location>
        <begin position="1"/>
        <end position="33"/>
    </location>
</feature>
<protein>
    <recommendedName>
        <fullName evidence="1">receptor protein-tyrosine kinase</fullName>
        <ecNumber evidence="1">2.7.10.1</ecNumber>
    </recommendedName>
</protein>
<keyword evidence="12" id="KW-1185">Reference proteome</keyword>
<evidence type="ECO:0000256" key="2">
    <source>
        <dbReference type="ARBA" id="ARBA00022553"/>
    </source>
</evidence>
<dbReference type="GO" id="GO:0005524">
    <property type="term" value="F:ATP binding"/>
    <property type="evidence" value="ECO:0007669"/>
    <property type="project" value="UniProtKB-KW"/>
</dbReference>
<dbReference type="CDD" id="cd12087">
    <property type="entry name" value="TM_EGFR-like"/>
    <property type="match status" value="1"/>
</dbReference>
<gene>
    <name evidence="11" type="ORF">LCOR_12342.1</name>
</gene>
<dbReference type="EC" id="2.7.10.1" evidence="1"/>
<evidence type="ECO:0000256" key="9">
    <source>
        <dbReference type="SAM" id="Phobius"/>
    </source>
</evidence>
<accession>A0A068SI26</accession>
<dbReference type="VEuPathDB" id="FungiDB:LCOR_12342.1"/>
<dbReference type="EMBL" id="CBTN010000203">
    <property type="protein sequence ID" value="CDH61567.1"/>
    <property type="molecule type" value="Genomic_DNA"/>
</dbReference>
<evidence type="ECO:0000313" key="12">
    <source>
        <dbReference type="Proteomes" id="UP000027586"/>
    </source>
</evidence>
<feature type="domain" description="Epidermal growth factor receptor-like transmembrane-juxtamembrane segment" evidence="10">
    <location>
        <begin position="89"/>
        <end position="119"/>
    </location>
</feature>
<dbReference type="InterPro" id="IPR044912">
    <property type="entry name" value="Egfr_JX_dom"/>
</dbReference>
<dbReference type="STRING" id="1263082.A0A068SI26"/>
<evidence type="ECO:0000313" key="11">
    <source>
        <dbReference type="EMBL" id="CDH61567.1"/>
    </source>
</evidence>
<feature type="region of interest" description="Disordered" evidence="8">
    <location>
        <begin position="1"/>
        <end position="81"/>
    </location>
</feature>
<dbReference type="Gene3D" id="6.10.250.2930">
    <property type="match status" value="1"/>
</dbReference>
<evidence type="ECO:0000256" key="8">
    <source>
        <dbReference type="SAM" id="MobiDB-lite"/>
    </source>
</evidence>
<evidence type="ECO:0000256" key="5">
    <source>
        <dbReference type="ARBA" id="ARBA00022777"/>
    </source>
</evidence>
<dbReference type="Pfam" id="PF21314">
    <property type="entry name" value="TM_ErbB1"/>
    <property type="match status" value="1"/>
</dbReference>
<keyword evidence="9" id="KW-1133">Transmembrane helix</keyword>
<sequence length="154" mass="17079">MDQHYQNNDNQHNSDYGQGSNQQQWDNNNNSGQNRGGGEQHENNQNDQWHHHDSGGAAVPSVPPGVPTFIPSSYEHPNEGGVPPSAFVAIGVVGGLALIAGIAIFVCCRRRKERKKETMANAYLEFSQSQQASHVFTRNKSNVPVKETEEKYTY</sequence>
<feature type="compositionally biased region" description="Basic and acidic residues" evidence="8">
    <location>
        <begin position="38"/>
        <end position="54"/>
    </location>
</feature>
<keyword evidence="7" id="KW-0829">Tyrosine-protein kinase</keyword>
<evidence type="ECO:0000256" key="3">
    <source>
        <dbReference type="ARBA" id="ARBA00022679"/>
    </source>
</evidence>
<evidence type="ECO:0000256" key="4">
    <source>
        <dbReference type="ARBA" id="ARBA00022741"/>
    </source>
</evidence>
<name>A0A068SI26_9FUNG</name>
<proteinExistence type="predicted"/>
<dbReference type="InterPro" id="IPR049328">
    <property type="entry name" value="TM_ErbB1"/>
</dbReference>
<keyword evidence="9" id="KW-0472">Membrane</keyword>
<keyword evidence="4" id="KW-0547">Nucleotide-binding</keyword>
<dbReference type="GO" id="GO:0004714">
    <property type="term" value="F:transmembrane receptor protein tyrosine kinase activity"/>
    <property type="evidence" value="ECO:0007669"/>
    <property type="project" value="UniProtKB-EC"/>
</dbReference>
<evidence type="ECO:0000256" key="1">
    <source>
        <dbReference type="ARBA" id="ARBA00011902"/>
    </source>
</evidence>
<organism evidence="11 12">
    <name type="scientific">Lichtheimia corymbifera JMRC:FSU:9682</name>
    <dbReference type="NCBI Taxonomy" id="1263082"/>
    <lineage>
        <taxon>Eukaryota</taxon>
        <taxon>Fungi</taxon>
        <taxon>Fungi incertae sedis</taxon>
        <taxon>Mucoromycota</taxon>
        <taxon>Mucoromycotina</taxon>
        <taxon>Mucoromycetes</taxon>
        <taxon>Mucorales</taxon>
        <taxon>Lichtheimiaceae</taxon>
        <taxon>Lichtheimia</taxon>
    </lineage>
</organism>
<feature type="transmembrane region" description="Helical" evidence="9">
    <location>
        <begin position="86"/>
        <end position="108"/>
    </location>
</feature>
<dbReference type="AlphaFoldDB" id="A0A068SI26"/>
<evidence type="ECO:0000256" key="7">
    <source>
        <dbReference type="ARBA" id="ARBA00023137"/>
    </source>
</evidence>
<keyword evidence="5" id="KW-0418">Kinase</keyword>
<keyword evidence="6" id="KW-0067">ATP-binding</keyword>
<keyword evidence="3" id="KW-0808">Transferase</keyword>
<evidence type="ECO:0000256" key="6">
    <source>
        <dbReference type="ARBA" id="ARBA00022840"/>
    </source>
</evidence>